<evidence type="ECO:0000313" key="1">
    <source>
        <dbReference type="EMBL" id="KAJ1110413.1"/>
    </source>
</evidence>
<dbReference type="EMBL" id="JANPWB010000013">
    <property type="protein sequence ID" value="KAJ1110413.1"/>
    <property type="molecule type" value="Genomic_DNA"/>
</dbReference>
<feature type="non-terminal residue" evidence="1">
    <location>
        <position position="1"/>
    </location>
</feature>
<dbReference type="Proteomes" id="UP001066276">
    <property type="component" value="Chromosome 9"/>
</dbReference>
<keyword evidence="2" id="KW-1185">Reference proteome</keyword>
<dbReference type="AlphaFoldDB" id="A0AAV7NB56"/>
<proteinExistence type="predicted"/>
<sequence>AQTISGRVPQLCSSHIGRNKNTKDNCKVRCSTRRIQQTSDWSDIAPDPVL</sequence>
<accession>A0AAV7NB56</accession>
<reference evidence="1" key="1">
    <citation type="journal article" date="2022" name="bioRxiv">
        <title>Sequencing and chromosome-scale assembly of the giantPleurodeles waltlgenome.</title>
        <authorList>
            <person name="Brown T."/>
            <person name="Elewa A."/>
            <person name="Iarovenko S."/>
            <person name="Subramanian E."/>
            <person name="Araus A.J."/>
            <person name="Petzold A."/>
            <person name="Susuki M."/>
            <person name="Suzuki K.-i.T."/>
            <person name="Hayashi T."/>
            <person name="Toyoda A."/>
            <person name="Oliveira C."/>
            <person name="Osipova E."/>
            <person name="Leigh N.D."/>
            <person name="Simon A."/>
            <person name="Yun M.H."/>
        </authorList>
    </citation>
    <scope>NUCLEOTIDE SEQUENCE</scope>
    <source>
        <strain evidence="1">20211129_DDA</strain>
        <tissue evidence="1">Liver</tissue>
    </source>
</reference>
<name>A0AAV7NB56_PLEWA</name>
<gene>
    <name evidence="1" type="ORF">NDU88_007765</name>
</gene>
<protein>
    <submittedName>
        <fullName evidence="1">Uncharacterized protein</fullName>
    </submittedName>
</protein>
<comment type="caution">
    <text evidence="1">The sequence shown here is derived from an EMBL/GenBank/DDBJ whole genome shotgun (WGS) entry which is preliminary data.</text>
</comment>
<organism evidence="1 2">
    <name type="scientific">Pleurodeles waltl</name>
    <name type="common">Iberian ribbed newt</name>
    <dbReference type="NCBI Taxonomy" id="8319"/>
    <lineage>
        <taxon>Eukaryota</taxon>
        <taxon>Metazoa</taxon>
        <taxon>Chordata</taxon>
        <taxon>Craniata</taxon>
        <taxon>Vertebrata</taxon>
        <taxon>Euteleostomi</taxon>
        <taxon>Amphibia</taxon>
        <taxon>Batrachia</taxon>
        <taxon>Caudata</taxon>
        <taxon>Salamandroidea</taxon>
        <taxon>Salamandridae</taxon>
        <taxon>Pleurodelinae</taxon>
        <taxon>Pleurodeles</taxon>
    </lineage>
</organism>
<feature type="non-terminal residue" evidence="1">
    <location>
        <position position="50"/>
    </location>
</feature>
<evidence type="ECO:0000313" key="2">
    <source>
        <dbReference type="Proteomes" id="UP001066276"/>
    </source>
</evidence>